<reference evidence="3" key="1">
    <citation type="submission" date="2017-10" db="EMBL/GenBank/DDBJ databases">
        <authorList>
            <person name="Toshchakov S.V."/>
            <person name="Goeva M.A."/>
        </authorList>
    </citation>
    <scope>NUCLEOTIDE SEQUENCE [LARGE SCALE GENOMIC DNA]</scope>
    <source>
        <strain evidence="3">JR1/69-1-13</strain>
    </source>
</reference>
<name>A0A2U1V460_9PROT</name>
<organism evidence="2 3">
    <name type="scientific">Teichococcus aestuarii</name>
    <dbReference type="NCBI Taxonomy" id="568898"/>
    <lineage>
        <taxon>Bacteria</taxon>
        <taxon>Pseudomonadati</taxon>
        <taxon>Pseudomonadota</taxon>
        <taxon>Alphaproteobacteria</taxon>
        <taxon>Acetobacterales</taxon>
        <taxon>Roseomonadaceae</taxon>
        <taxon>Roseomonas</taxon>
    </lineage>
</organism>
<dbReference type="InterPro" id="IPR041705">
    <property type="entry name" value="PIN_Sll0205"/>
</dbReference>
<gene>
    <name evidence="2" type="ORF">CR165_11125</name>
</gene>
<dbReference type="Pfam" id="PF01850">
    <property type="entry name" value="PIN"/>
    <property type="match status" value="1"/>
</dbReference>
<protein>
    <submittedName>
        <fullName evidence="2">PIN domain nuclease</fullName>
    </submittedName>
</protein>
<dbReference type="InterPro" id="IPR002716">
    <property type="entry name" value="PIN_dom"/>
</dbReference>
<sequence>MRLLLDTHILLWALAEPHRLGPEARAALEEPENEVLFSAASLWEIAIKARLGRADFAFDPQRILRAALDTGFVELPVRASAAMLVAGLPQHHRDPFDHLLIAQAMAEPVRLYTADPLLPPYSELVVLVR</sequence>
<evidence type="ECO:0000313" key="3">
    <source>
        <dbReference type="Proteomes" id="UP000245048"/>
    </source>
</evidence>
<dbReference type="EMBL" id="PDOA01000006">
    <property type="protein sequence ID" value="PWC28672.1"/>
    <property type="molecule type" value="Genomic_DNA"/>
</dbReference>
<feature type="domain" description="PIN" evidence="1">
    <location>
        <begin position="4"/>
        <end position="115"/>
    </location>
</feature>
<dbReference type="AlphaFoldDB" id="A0A2U1V460"/>
<evidence type="ECO:0000313" key="2">
    <source>
        <dbReference type="EMBL" id="PWC28672.1"/>
    </source>
</evidence>
<dbReference type="OrthoDB" id="9798990at2"/>
<dbReference type="InterPro" id="IPR029060">
    <property type="entry name" value="PIN-like_dom_sf"/>
</dbReference>
<proteinExistence type="predicted"/>
<dbReference type="PANTHER" id="PTHR36173:SF2">
    <property type="entry name" value="RIBONUCLEASE VAPC16"/>
    <property type="match status" value="1"/>
</dbReference>
<comment type="caution">
    <text evidence="2">The sequence shown here is derived from an EMBL/GenBank/DDBJ whole genome shotgun (WGS) entry which is preliminary data.</text>
</comment>
<keyword evidence="3" id="KW-1185">Reference proteome</keyword>
<evidence type="ECO:0000259" key="1">
    <source>
        <dbReference type="Pfam" id="PF01850"/>
    </source>
</evidence>
<dbReference type="Gene3D" id="3.40.50.1010">
    <property type="entry name" value="5'-nuclease"/>
    <property type="match status" value="1"/>
</dbReference>
<dbReference type="Proteomes" id="UP000245048">
    <property type="component" value="Unassembled WGS sequence"/>
</dbReference>
<dbReference type="CDD" id="cd09872">
    <property type="entry name" value="PIN_Sll0205-like"/>
    <property type="match status" value="1"/>
</dbReference>
<dbReference type="PANTHER" id="PTHR36173">
    <property type="entry name" value="RIBONUCLEASE VAPC16-RELATED"/>
    <property type="match status" value="1"/>
</dbReference>
<dbReference type="RefSeq" id="WP_109517067.1">
    <property type="nucleotide sequence ID" value="NZ_JBHSCH010000036.1"/>
</dbReference>
<dbReference type="InterPro" id="IPR052919">
    <property type="entry name" value="TA_system_RNase"/>
</dbReference>
<dbReference type="SUPFAM" id="SSF88723">
    <property type="entry name" value="PIN domain-like"/>
    <property type="match status" value="1"/>
</dbReference>
<accession>A0A2U1V460</accession>